<comment type="caution">
    <text evidence="1">The sequence shown here is derived from an EMBL/GenBank/DDBJ whole genome shotgun (WGS) entry which is preliminary data.</text>
</comment>
<accession>A0A5C5XQL2</accession>
<dbReference type="EMBL" id="SJPL01000005">
    <property type="protein sequence ID" value="TWT64909.1"/>
    <property type="molecule type" value="Genomic_DNA"/>
</dbReference>
<proteinExistence type="predicted"/>
<gene>
    <name evidence="1" type="ORF">Pan14r_54790</name>
</gene>
<evidence type="ECO:0000313" key="1">
    <source>
        <dbReference type="EMBL" id="TWT64909.1"/>
    </source>
</evidence>
<sequence length="125" mass="14122">MPGEDDELVNEGMYGKAFARYLQDHLIENGYEAPDVVCEDWGWWVTIAGLPFTCGIGVYGIQIDDTDDLDLCVTVLTPRGKKWSWSNFRFVDTTADVDRLHETIRDICKSDDDVAVVAETLDFPL</sequence>
<organism evidence="1 2">
    <name type="scientific">Crateriforma conspicua</name>
    <dbReference type="NCBI Taxonomy" id="2527996"/>
    <lineage>
        <taxon>Bacteria</taxon>
        <taxon>Pseudomonadati</taxon>
        <taxon>Planctomycetota</taxon>
        <taxon>Planctomycetia</taxon>
        <taxon>Planctomycetales</taxon>
        <taxon>Planctomycetaceae</taxon>
        <taxon>Crateriforma</taxon>
    </lineage>
</organism>
<dbReference type="Proteomes" id="UP000317238">
    <property type="component" value="Unassembled WGS sequence"/>
</dbReference>
<name>A0A5C5XQL2_9PLAN</name>
<protein>
    <submittedName>
        <fullName evidence="1">Uncharacterized protein</fullName>
    </submittedName>
</protein>
<reference evidence="1 2" key="1">
    <citation type="submission" date="2019-02" db="EMBL/GenBank/DDBJ databases">
        <title>Deep-cultivation of Planctomycetes and their phenomic and genomic characterization uncovers novel biology.</title>
        <authorList>
            <person name="Wiegand S."/>
            <person name="Jogler M."/>
            <person name="Boedeker C."/>
            <person name="Pinto D."/>
            <person name="Vollmers J."/>
            <person name="Rivas-Marin E."/>
            <person name="Kohn T."/>
            <person name="Peeters S.H."/>
            <person name="Heuer A."/>
            <person name="Rast P."/>
            <person name="Oberbeckmann S."/>
            <person name="Bunk B."/>
            <person name="Jeske O."/>
            <person name="Meyerdierks A."/>
            <person name="Storesund J.E."/>
            <person name="Kallscheuer N."/>
            <person name="Luecker S."/>
            <person name="Lage O.M."/>
            <person name="Pohl T."/>
            <person name="Merkel B.J."/>
            <person name="Hornburger P."/>
            <person name="Mueller R.-W."/>
            <person name="Bruemmer F."/>
            <person name="Labrenz M."/>
            <person name="Spormann A.M."/>
            <person name="Op Den Camp H."/>
            <person name="Overmann J."/>
            <person name="Amann R."/>
            <person name="Jetten M.S.M."/>
            <person name="Mascher T."/>
            <person name="Medema M.H."/>
            <person name="Devos D.P."/>
            <person name="Kaster A.-K."/>
            <person name="Ovreas L."/>
            <person name="Rohde M."/>
            <person name="Galperin M.Y."/>
            <person name="Jogler C."/>
        </authorList>
    </citation>
    <scope>NUCLEOTIDE SEQUENCE [LARGE SCALE GENOMIC DNA]</scope>
    <source>
        <strain evidence="1 2">Pan14r</strain>
    </source>
</reference>
<evidence type="ECO:0000313" key="2">
    <source>
        <dbReference type="Proteomes" id="UP000317238"/>
    </source>
</evidence>
<keyword evidence="2" id="KW-1185">Reference proteome</keyword>
<dbReference type="AlphaFoldDB" id="A0A5C5XQL2"/>